<feature type="site" description="Cleavage; by autolysis" evidence="7">
    <location>
        <begin position="181"/>
        <end position="182"/>
    </location>
</feature>
<proteinExistence type="predicted"/>
<dbReference type="InterPro" id="IPR029055">
    <property type="entry name" value="Ntn_hydrolases_N"/>
</dbReference>
<evidence type="ECO:0000256" key="4">
    <source>
        <dbReference type="ARBA" id="ARBA00069124"/>
    </source>
</evidence>
<evidence type="ECO:0000313" key="8">
    <source>
        <dbReference type="EMBL" id="BBL90121.1"/>
    </source>
</evidence>
<keyword evidence="2" id="KW-0378">Hydrolase</keyword>
<accession>A0A510I9J5</accession>
<dbReference type="GO" id="GO:0006508">
    <property type="term" value="P:proteolysis"/>
    <property type="evidence" value="ECO:0007669"/>
    <property type="project" value="UniProtKB-KW"/>
</dbReference>
<dbReference type="Gene3D" id="3.60.20.30">
    <property type="entry name" value="(Glycosyl)asparaginase"/>
    <property type="match status" value="1"/>
</dbReference>
<dbReference type="FunFam" id="3.60.20.30:FF:000001">
    <property type="entry name" value="Isoaspartyl peptidase/L-asparaginase"/>
    <property type="match status" value="1"/>
</dbReference>
<evidence type="ECO:0000256" key="2">
    <source>
        <dbReference type="ARBA" id="ARBA00022801"/>
    </source>
</evidence>
<feature type="binding site" evidence="6">
    <location>
        <begin position="233"/>
        <end position="236"/>
    </location>
    <ligand>
        <name>substrate</name>
    </ligand>
</feature>
<dbReference type="Pfam" id="PF01112">
    <property type="entry name" value="Asparaginase_2"/>
    <property type="match status" value="1"/>
</dbReference>
<protein>
    <recommendedName>
        <fullName evidence="4">Isoaspartyl peptidase</fullName>
    </recommendedName>
</protein>
<evidence type="ECO:0000256" key="7">
    <source>
        <dbReference type="PIRSR" id="PIRSR600246-3"/>
    </source>
</evidence>
<reference evidence="9" key="1">
    <citation type="submission" date="2019-07" db="EMBL/GenBank/DDBJ databases">
        <title>Complete Genome Sequences of Vibrion rotiferianus strain AM7.</title>
        <authorList>
            <person name="Miyazaki K."/>
            <person name="Wiseschart A."/>
            <person name="Pootanakit K."/>
            <person name="Ishimori K."/>
            <person name="Kitahara K."/>
        </authorList>
    </citation>
    <scope>NUCLEOTIDE SEQUENCE [LARGE SCALE GENOMIC DNA]</scope>
    <source>
        <strain evidence="9">AM7</strain>
    </source>
</reference>
<evidence type="ECO:0000256" key="6">
    <source>
        <dbReference type="PIRSR" id="PIRSR600246-2"/>
    </source>
</evidence>
<evidence type="ECO:0000256" key="1">
    <source>
        <dbReference type="ARBA" id="ARBA00022670"/>
    </source>
</evidence>
<dbReference type="Proteomes" id="UP000315115">
    <property type="component" value="Chromosome 1"/>
</dbReference>
<evidence type="ECO:0000256" key="5">
    <source>
        <dbReference type="PIRSR" id="PIRSR600246-1"/>
    </source>
</evidence>
<dbReference type="AlphaFoldDB" id="A0A510I9J5"/>
<feature type="binding site" evidence="6">
    <location>
        <begin position="210"/>
        <end position="213"/>
    </location>
    <ligand>
        <name>substrate</name>
    </ligand>
</feature>
<dbReference type="InterPro" id="IPR000246">
    <property type="entry name" value="Peptidase_T2"/>
</dbReference>
<sequence>MDKAMTKLFSIAIHGGAGTILREQMSDELQQSILADLEAAVKAGHQILATGGEAIDAVVAAVKVLEDSPNFNAGKGSVLTHNEMVEMDASVMDGRHQAAGAVAGVRHIRNPIELARDVMRNSNHVLLVGEGAEKFAFEQGHEYTEQDYFFTDRRYEQLISMREKGLFALSESRYPDDGKHGTVGAVALDQQGNLAAATSTGGVTNKKYGRVGDSALIGCGTVAENGVVAVSTTGVGEFFIRKRVAEDVAARMRYLQENVHTACEHIIQGELKEMGGEGGLIAIDAQGELHFAMNSSGMYRAGINTQGELSVNIYSDE</sequence>
<dbReference type="GO" id="GO:0016811">
    <property type="term" value="F:hydrolase activity, acting on carbon-nitrogen (but not peptide) bonds, in linear amides"/>
    <property type="evidence" value="ECO:0007669"/>
    <property type="project" value="UniProtKB-ARBA"/>
</dbReference>
<keyword evidence="3" id="KW-0068">Autocatalytic cleavage</keyword>
<gene>
    <name evidence="8" type="ORF">VroAM7_27740</name>
</gene>
<dbReference type="PANTHER" id="PTHR10188:SF6">
    <property type="entry name" value="N(4)-(BETA-N-ACETYLGLUCOSAMINYL)-L-ASPARAGINASE"/>
    <property type="match status" value="1"/>
</dbReference>
<keyword evidence="1" id="KW-0645">Protease</keyword>
<dbReference type="CDD" id="cd04701">
    <property type="entry name" value="Asparaginase_2"/>
    <property type="match status" value="1"/>
</dbReference>
<dbReference type="SUPFAM" id="SSF56235">
    <property type="entry name" value="N-terminal nucleophile aminohydrolases (Ntn hydrolases)"/>
    <property type="match status" value="1"/>
</dbReference>
<dbReference type="PANTHER" id="PTHR10188">
    <property type="entry name" value="L-ASPARAGINASE"/>
    <property type="match status" value="1"/>
</dbReference>
<name>A0A510I9J5_9VIBR</name>
<evidence type="ECO:0000256" key="3">
    <source>
        <dbReference type="ARBA" id="ARBA00022813"/>
    </source>
</evidence>
<dbReference type="EMBL" id="AP019798">
    <property type="protein sequence ID" value="BBL90121.1"/>
    <property type="molecule type" value="Genomic_DNA"/>
</dbReference>
<organism evidence="8 9">
    <name type="scientific">Vibrio rotiferianus</name>
    <dbReference type="NCBI Taxonomy" id="190895"/>
    <lineage>
        <taxon>Bacteria</taxon>
        <taxon>Pseudomonadati</taxon>
        <taxon>Pseudomonadota</taxon>
        <taxon>Gammaproteobacteria</taxon>
        <taxon>Vibrionales</taxon>
        <taxon>Vibrionaceae</taxon>
        <taxon>Vibrio</taxon>
    </lineage>
</organism>
<feature type="active site" description="Nucleophile" evidence="5">
    <location>
        <position position="182"/>
    </location>
</feature>
<evidence type="ECO:0000313" key="9">
    <source>
        <dbReference type="Proteomes" id="UP000315115"/>
    </source>
</evidence>
<dbReference type="GO" id="GO:0008233">
    <property type="term" value="F:peptidase activity"/>
    <property type="evidence" value="ECO:0007669"/>
    <property type="project" value="UniProtKB-KW"/>
</dbReference>